<feature type="transmembrane region" description="Helical" evidence="1">
    <location>
        <begin position="47"/>
        <end position="73"/>
    </location>
</feature>
<name>A0A396IWK9_MEDTR</name>
<feature type="transmembrane region" description="Helical" evidence="1">
    <location>
        <begin position="85"/>
        <end position="109"/>
    </location>
</feature>
<evidence type="ECO:0000313" key="3">
    <source>
        <dbReference type="Proteomes" id="UP000265566"/>
    </source>
</evidence>
<dbReference type="Gramene" id="rna18630">
    <property type="protein sequence ID" value="RHN70086.1"/>
    <property type="gene ID" value="gene18630"/>
</dbReference>
<keyword evidence="1" id="KW-0812">Transmembrane</keyword>
<proteinExistence type="predicted"/>
<accession>A0A396IWK9</accession>
<keyword evidence="1" id="KW-0472">Membrane</keyword>
<dbReference type="EMBL" id="PSQE01000003">
    <property type="protein sequence ID" value="RHN70086.1"/>
    <property type="molecule type" value="Genomic_DNA"/>
</dbReference>
<protein>
    <recommendedName>
        <fullName evidence="4">Transmembrane protein</fullName>
    </recommendedName>
</protein>
<organism evidence="2 3">
    <name type="scientific">Medicago truncatula</name>
    <name type="common">Barrel medic</name>
    <name type="synonym">Medicago tribuloides</name>
    <dbReference type="NCBI Taxonomy" id="3880"/>
    <lineage>
        <taxon>Eukaryota</taxon>
        <taxon>Viridiplantae</taxon>
        <taxon>Streptophyta</taxon>
        <taxon>Embryophyta</taxon>
        <taxon>Tracheophyta</taxon>
        <taxon>Spermatophyta</taxon>
        <taxon>Magnoliopsida</taxon>
        <taxon>eudicotyledons</taxon>
        <taxon>Gunneridae</taxon>
        <taxon>Pentapetalae</taxon>
        <taxon>rosids</taxon>
        <taxon>fabids</taxon>
        <taxon>Fabales</taxon>
        <taxon>Fabaceae</taxon>
        <taxon>Papilionoideae</taxon>
        <taxon>50 kb inversion clade</taxon>
        <taxon>NPAAA clade</taxon>
        <taxon>Hologalegina</taxon>
        <taxon>IRL clade</taxon>
        <taxon>Trifolieae</taxon>
        <taxon>Medicago</taxon>
    </lineage>
</organism>
<feature type="transmembrane region" description="Helical" evidence="1">
    <location>
        <begin position="24"/>
        <end position="41"/>
    </location>
</feature>
<dbReference type="Proteomes" id="UP000265566">
    <property type="component" value="Chromosome 3"/>
</dbReference>
<keyword evidence="1" id="KW-1133">Transmembrane helix</keyword>
<sequence>MVGRSRLFDSDSVLINRFLSESDASGNLNAFGVWCVGWLLFGDLSPVFSFVFCSCLFRLCCLLRVCCVFYEAFYLDLLRLVFGRLFLLLLLGNLCCAMPSFLASGVVLFLPGLRSSYCWDIEAWVCVWFLAHMYTPYLVGGVVVFGVGRFVPLVLCWCCSSFVQLGGIYGVVP</sequence>
<reference evidence="3" key="1">
    <citation type="journal article" date="2018" name="Nat. Plants">
        <title>Whole-genome landscape of Medicago truncatula symbiotic genes.</title>
        <authorList>
            <person name="Pecrix Y."/>
            <person name="Staton S.E."/>
            <person name="Sallet E."/>
            <person name="Lelandais-Briere C."/>
            <person name="Moreau S."/>
            <person name="Carrere S."/>
            <person name="Blein T."/>
            <person name="Jardinaud M.F."/>
            <person name="Latrasse D."/>
            <person name="Zouine M."/>
            <person name="Zahm M."/>
            <person name="Kreplak J."/>
            <person name="Mayjonade B."/>
            <person name="Satge C."/>
            <person name="Perez M."/>
            <person name="Cauet S."/>
            <person name="Marande W."/>
            <person name="Chantry-Darmon C."/>
            <person name="Lopez-Roques C."/>
            <person name="Bouchez O."/>
            <person name="Berard A."/>
            <person name="Debelle F."/>
            <person name="Munos S."/>
            <person name="Bendahmane A."/>
            <person name="Berges H."/>
            <person name="Niebel A."/>
            <person name="Buitink J."/>
            <person name="Frugier F."/>
            <person name="Benhamed M."/>
            <person name="Crespi M."/>
            <person name="Gouzy J."/>
            <person name="Gamas P."/>
        </authorList>
    </citation>
    <scope>NUCLEOTIDE SEQUENCE [LARGE SCALE GENOMIC DNA]</scope>
    <source>
        <strain evidence="3">cv. Jemalong A17</strain>
    </source>
</reference>
<feature type="transmembrane region" description="Helical" evidence="1">
    <location>
        <begin position="154"/>
        <end position="172"/>
    </location>
</feature>
<feature type="transmembrane region" description="Helical" evidence="1">
    <location>
        <begin position="121"/>
        <end position="147"/>
    </location>
</feature>
<dbReference type="AlphaFoldDB" id="A0A396IWK9"/>
<evidence type="ECO:0000313" key="2">
    <source>
        <dbReference type="EMBL" id="RHN70086.1"/>
    </source>
</evidence>
<evidence type="ECO:0000256" key="1">
    <source>
        <dbReference type="SAM" id="Phobius"/>
    </source>
</evidence>
<evidence type="ECO:0008006" key="4">
    <source>
        <dbReference type="Google" id="ProtNLM"/>
    </source>
</evidence>
<gene>
    <name evidence="2" type="ORF">MtrunA17_Chr3g0131761</name>
</gene>
<comment type="caution">
    <text evidence="2">The sequence shown here is derived from an EMBL/GenBank/DDBJ whole genome shotgun (WGS) entry which is preliminary data.</text>
</comment>